<reference evidence="2" key="1">
    <citation type="journal article" date="2023" name="Front. Plant Sci.">
        <title>Chromosomal-level genome assembly of Melastoma candidum provides insights into trichome evolution.</title>
        <authorList>
            <person name="Zhong Y."/>
            <person name="Wu W."/>
            <person name="Sun C."/>
            <person name="Zou P."/>
            <person name="Liu Y."/>
            <person name="Dai S."/>
            <person name="Zhou R."/>
        </authorList>
    </citation>
    <scope>NUCLEOTIDE SEQUENCE [LARGE SCALE GENOMIC DNA]</scope>
</reference>
<keyword evidence="2" id="KW-1185">Reference proteome</keyword>
<protein>
    <submittedName>
        <fullName evidence="1">Uncharacterized protein</fullName>
    </submittedName>
</protein>
<sequence>MAASYLFLGLLLLHVIPLLHVTAQSPKNLTSGSAITAGDPTTHLLSPSGEFAFGFQMIGSAFLLAVWFERIPDKTVVWSANGNKLVPRGSKAQLTKDGRFVVDTPKSEEILSFSQPGAAFVYASLQDTGNLVLGNSDHVELWSTFDQPTDTLLPTQVLAMSATLYARYSETNYSRGRFALSMQADGTLKLMTTPFPIDYLYQDYWTANPDGGGSQLVFNQTGQVYVAASNGTVLAIVFSSNTSTNEFYQRVVVDHDGIFRLYVYPKTTNLGGRWPTNWTTPGSASVPPNICLSLVLWAGSGPCGFNSYCIMGEDQRPKCECPSGYVWLDPDDESKGCRPDFMPHSCDKNKAEGGDMFKLVEMANTDWPRLDYEYFRDQTEDWCRRACLEDCMCAVAVYADSVCMKKKMPLTNGRKDYNVREKSLVKVRILNSTADPPGYQQKTKVFSTMTIVSFALLSGSVSFNLLLLVVMLIIWRKFRYGGKDTKANSQLTEEINGMRLFSYSELWKATNQFKEELGRGAFGMVYKGFLPSSLGREGHNVAVKVLYKLNESAELEFKREISAISQTNHKNLVRLLGYCNEDRHRILVYEYMSNSCLANFLFGDSRPSWYMRIEIAQGVARGLAYLHDECSTQMIHCDIKPQNILLDDALKAKISDFGLAKLLVADQTQTLTELRGTKGYVAPEWFRNLPISAKVDVYSFGVLLLELICCRKNYKAGKEEEAEMILADWVCDCFHENTLNMLVEDDQEAAGDQRRVERFVRTALWCIQEDPSQRPTMKKVILMLEGAVPVPVPPDPCSFISSI</sequence>
<gene>
    <name evidence="1" type="ORF">MLD38_011790</name>
</gene>
<organism evidence="1 2">
    <name type="scientific">Melastoma candidum</name>
    <dbReference type="NCBI Taxonomy" id="119954"/>
    <lineage>
        <taxon>Eukaryota</taxon>
        <taxon>Viridiplantae</taxon>
        <taxon>Streptophyta</taxon>
        <taxon>Embryophyta</taxon>
        <taxon>Tracheophyta</taxon>
        <taxon>Spermatophyta</taxon>
        <taxon>Magnoliopsida</taxon>
        <taxon>eudicotyledons</taxon>
        <taxon>Gunneridae</taxon>
        <taxon>Pentapetalae</taxon>
        <taxon>rosids</taxon>
        <taxon>malvids</taxon>
        <taxon>Myrtales</taxon>
        <taxon>Melastomataceae</taxon>
        <taxon>Melastomatoideae</taxon>
        <taxon>Melastomateae</taxon>
        <taxon>Melastoma</taxon>
    </lineage>
</organism>
<evidence type="ECO:0000313" key="1">
    <source>
        <dbReference type="EMBL" id="KAI4373692.1"/>
    </source>
</evidence>
<accession>A0ACB9R3T5</accession>
<name>A0ACB9R3T5_9MYRT</name>
<dbReference type="Proteomes" id="UP001057402">
    <property type="component" value="Chromosome 4"/>
</dbReference>
<comment type="caution">
    <text evidence="1">The sequence shown here is derived from an EMBL/GenBank/DDBJ whole genome shotgun (WGS) entry which is preliminary data.</text>
</comment>
<dbReference type="EMBL" id="CM042883">
    <property type="protein sequence ID" value="KAI4373692.1"/>
    <property type="molecule type" value="Genomic_DNA"/>
</dbReference>
<evidence type="ECO:0000313" key="2">
    <source>
        <dbReference type="Proteomes" id="UP001057402"/>
    </source>
</evidence>
<proteinExistence type="predicted"/>